<feature type="repeat" description="PPR" evidence="4">
    <location>
        <begin position="49"/>
        <end position="83"/>
    </location>
</feature>
<dbReference type="ExpressionAtlas" id="A0A1D6DXK2">
    <property type="expression patterns" value="baseline and differential"/>
</dbReference>
<sequence length="190" mass="20744">MVAYKHLQQSTDEVALFYCDLLAAFSSRGLKDRATEFHLELRSMPPLSGRKAYAAMVKSLCLLGMPAEAETALSEMVSRGHRPEAAQFGAVARCYGRVGSPADMERVIASMADAVLSCYSACHARTLAWLKRMRKLRVAVTAKGYNLVLNSCPSLASVVRELGPELPLSTVGLVGRLRACTHFQFIVSFT</sequence>
<dbReference type="InParanoid" id="A0A1D6DXK2"/>
<keyword evidence="3" id="KW-0809">Transit peptide</keyword>
<evidence type="ECO:0000256" key="3">
    <source>
        <dbReference type="ARBA" id="ARBA00022946"/>
    </source>
</evidence>
<evidence type="ECO:0000256" key="4">
    <source>
        <dbReference type="PROSITE-ProRule" id="PRU00708"/>
    </source>
</evidence>
<dbReference type="InterPro" id="IPR002885">
    <property type="entry name" value="PPR_rpt"/>
</dbReference>
<dbReference type="NCBIfam" id="TIGR00756">
    <property type="entry name" value="PPR"/>
    <property type="match status" value="1"/>
</dbReference>
<accession>A0A1D6DXK2</accession>
<dbReference type="eggNOG" id="KOG4197">
    <property type="taxonomic scope" value="Eukaryota"/>
</dbReference>
<dbReference type="PROSITE" id="PS51375">
    <property type="entry name" value="PPR"/>
    <property type="match status" value="1"/>
</dbReference>
<reference evidence="5" key="1">
    <citation type="submission" date="2015-12" db="EMBL/GenBank/DDBJ databases">
        <title>Update maize B73 reference genome by single molecule sequencing technologies.</title>
        <authorList>
            <consortium name="Maize Genome Sequencing Project"/>
            <person name="Ware D."/>
        </authorList>
    </citation>
    <scope>NUCLEOTIDE SEQUENCE [LARGE SCALE GENOMIC DNA]</scope>
    <source>
        <tissue evidence="5">Seedling</tissue>
    </source>
</reference>
<dbReference type="InterPro" id="IPR011990">
    <property type="entry name" value="TPR-like_helical_dom_sf"/>
</dbReference>
<evidence type="ECO:0000256" key="2">
    <source>
        <dbReference type="ARBA" id="ARBA00022737"/>
    </source>
</evidence>
<name>A0A1D6DXK2_MAIZE</name>
<dbReference type="PANTHER" id="PTHR47447:SF15">
    <property type="entry name" value="OS02G0120000 PROTEIN"/>
    <property type="match status" value="1"/>
</dbReference>
<dbReference type="PANTHER" id="PTHR47447">
    <property type="entry name" value="OS03G0856100 PROTEIN"/>
    <property type="match status" value="1"/>
</dbReference>
<dbReference type="AlphaFoldDB" id="A0A1D6DXK2"/>
<dbReference type="Gene3D" id="1.25.40.10">
    <property type="entry name" value="Tetratricopeptide repeat domain"/>
    <property type="match status" value="1"/>
</dbReference>
<protein>
    <submittedName>
        <fullName evidence="5">Pentatricopeptide repeat-containing protein</fullName>
    </submittedName>
</protein>
<dbReference type="EMBL" id="CM007648">
    <property type="protein sequence ID" value="ONM13365.1"/>
    <property type="molecule type" value="Genomic_DNA"/>
</dbReference>
<keyword evidence="2" id="KW-0677">Repeat</keyword>
<comment type="similarity">
    <text evidence="1">Belongs to the PPR family. P subfamily.</text>
</comment>
<dbReference type="STRING" id="4577.A0A1D6DXK2"/>
<proteinExistence type="inferred from homology"/>
<gene>
    <name evidence="5" type="ORF">ZEAMMB73_Zm00001d002187</name>
</gene>
<organism evidence="5">
    <name type="scientific">Zea mays</name>
    <name type="common">Maize</name>
    <dbReference type="NCBI Taxonomy" id="4577"/>
    <lineage>
        <taxon>Eukaryota</taxon>
        <taxon>Viridiplantae</taxon>
        <taxon>Streptophyta</taxon>
        <taxon>Embryophyta</taxon>
        <taxon>Tracheophyta</taxon>
        <taxon>Spermatophyta</taxon>
        <taxon>Magnoliopsida</taxon>
        <taxon>Liliopsida</taxon>
        <taxon>Poales</taxon>
        <taxon>Poaceae</taxon>
        <taxon>PACMAD clade</taxon>
        <taxon>Panicoideae</taxon>
        <taxon>Andropogonodae</taxon>
        <taxon>Andropogoneae</taxon>
        <taxon>Tripsacinae</taxon>
        <taxon>Zea</taxon>
    </lineage>
</organism>
<dbReference type="PaxDb" id="4577-GRMZM2G411046_P01"/>
<evidence type="ECO:0000256" key="1">
    <source>
        <dbReference type="ARBA" id="ARBA00007626"/>
    </source>
</evidence>
<evidence type="ECO:0000313" key="5">
    <source>
        <dbReference type="EMBL" id="ONM13365.1"/>
    </source>
</evidence>